<dbReference type="Pfam" id="PF25023">
    <property type="entry name" value="TEN_YD-shell"/>
    <property type="match status" value="5"/>
</dbReference>
<dbReference type="InterPro" id="IPR050708">
    <property type="entry name" value="T6SS_VgrG/RHS"/>
</dbReference>
<dbReference type="OrthoDB" id="9815752at2"/>
<protein>
    <submittedName>
        <fullName evidence="4">RHS repeat-associated core domain-containing protein</fullName>
    </submittedName>
</protein>
<dbReference type="NCBIfam" id="TIGR03696">
    <property type="entry name" value="Rhs_assc_core"/>
    <property type="match status" value="1"/>
</dbReference>
<feature type="domain" description="Teneurin-like YD-shell" evidence="3">
    <location>
        <begin position="276"/>
        <end position="434"/>
    </location>
</feature>
<dbReference type="PANTHER" id="PTHR32305:SF15">
    <property type="entry name" value="PROTEIN RHSA-RELATED"/>
    <property type="match status" value="1"/>
</dbReference>
<dbReference type="Gene3D" id="2.180.10.10">
    <property type="entry name" value="RHS repeat-associated core"/>
    <property type="match status" value="5"/>
</dbReference>
<keyword evidence="1" id="KW-0677">Repeat</keyword>
<dbReference type="PANTHER" id="PTHR32305">
    <property type="match status" value="1"/>
</dbReference>
<keyword evidence="5" id="KW-1185">Reference proteome</keyword>
<name>A0A1H3MVL8_9FIRM</name>
<organism evidence="4 5">
    <name type="scientific">Lachnobacterium bovis DSM 14045</name>
    <dbReference type="NCBI Taxonomy" id="1122142"/>
    <lineage>
        <taxon>Bacteria</taxon>
        <taxon>Bacillati</taxon>
        <taxon>Bacillota</taxon>
        <taxon>Clostridia</taxon>
        <taxon>Lachnospirales</taxon>
        <taxon>Lachnospiraceae</taxon>
        <taxon>Lachnobacterium</taxon>
    </lineage>
</organism>
<dbReference type="InterPro" id="IPR022385">
    <property type="entry name" value="Rhs_assc_core"/>
</dbReference>
<evidence type="ECO:0000259" key="3">
    <source>
        <dbReference type="Pfam" id="PF25023"/>
    </source>
</evidence>
<dbReference type="Pfam" id="PF20148">
    <property type="entry name" value="DUF6531"/>
    <property type="match status" value="1"/>
</dbReference>
<dbReference type="InterPro" id="IPR045351">
    <property type="entry name" value="DUF6531"/>
</dbReference>
<dbReference type="InterPro" id="IPR056823">
    <property type="entry name" value="TEN-like_YD-shell"/>
</dbReference>
<gene>
    <name evidence="4" type="ORF">SAMN02910414_02408</name>
</gene>
<accession>A0A1H3MVL8</accession>
<feature type="domain" description="Teneurin-like YD-shell" evidence="3">
    <location>
        <begin position="1146"/>
        <end position="1437"/>
    </location>
</feature>
<dbReference type="InterPro" id="IPR031325">
    <property type="entry name" value="RHS_repeat"/>
</dbReference>
<feature type="domain" description="DUF6531" evidence="2">
    <location>
        <begin position="173"/>
        <end position="247"/>
    </location>
</feature>
<dbReference type="Proteomes" id="UP000183918">
    <property type="component" value="Unassembled WGS sequence"/>
</dbReference>
<reference evidence="4 5" key="1">
    <citation type="submission" date="2016-10" db="EMBL/GenBank/DDBJ databases">
        <authorList>
            <person name="de Groot N.N."/>
        </authorList>
    </citation>
    <scope>NUCLEOTIDE SEQUENCE [LARGE SCALE GENOMIC DNA]</scope>
    <source>
        <strain evidence="4 5">DSM 14045</strain>
    </source>
</reference>
<sequence>MDRVFDKDKIEELLKDDKKILDQFCDKLKEIQGILGKAQAKCCLSSISTVSDAEFASAIKSLSKIAMSDFKDTKSKIDKALEAVNTIVKVDSEYSKQIEELKKIQVSIQNEIDNMIQFIDTTPLTIKSEDFSRLLVEKVDKFNMTSQELDGIINNIASYQKGINKEQSKYSKDPVNLSTGNFIYDSIDIRYGEKDDDSFYFKRFYNSVNSYVGFLGKDWNSNYEIKVVCYGENFVKVFLEDGQEQLFSKVDDFQYAIIFGQHATLRKTEEGFRYEKLCGDEYLFDNEGKLIRWNGVNGDSFVLSYIKKNDVIFLKKVTKKTGEFFRFKYNENGLLESVCDECERTVHYEYKDNLLIKVIKADGSEIVYNYSANGKLESVQNADNIIAVENEFDANGRTVRQYFPDGSKMEYIYNDENHSITMIERNGSKSINYHDDRLRNTKIVYSDGTEEFTFNNMNLKTSFKDKNGNITKYSYDYKGNMTGIIRPSGLSCKIEFEEHNKPTAFYVNGKKRKYTKYDSFGKILEFGDVLNRSVKFEYSNGDNPSKIIMPDGAEYSIEYDDRNHIKRIIDAYGNFSAYEYNRLNQVVKTKDFNDNVSTYEYDIVGNLVKQTNAQGFSKLFEYNKSGLVTKIVDYDGSTVMKTYNNLNKLDGVTDQLGRKTSFKYDTMWNVSKIILPNGAETTFIYNENDLLTRRKDALGNSIRYKYDAVGNIVSIEDEEGAITKYEYDEDNRLIKVIEPNDAVTTYEYDEDGNVSKVVNPLGDYVVRQYDLTRKLIKEEDNKGHFRKYEYDLMGNIYRITDEIGRTESYEYLKGTNHITKHIDFNGTCTEYLYDPNGNVIESIDEFGCSTKYEYDSLNRLIKEKIYDGTTIEYKYDAMNNLIEAVNQKGAVTKYEYSLTGEVTKVVDAEGNETSYVYDECDRLIEIYQKDINTGKVISKKYERDLLGNIKTAIDGLGQKEKFSFNKRGELTERIDKEGFATKFVYNLSGDVKKVQYADGKEVECSYDVLRRLIEIKDWLGITKFEKNSEGQITKVTYPSGENVEYEYDALGNRKNLKYPNGKEVQYKYNKDSLLTELVSGENIVNYVYNNNGQILEKKVNCGLSSRYEYNEKGMLSKITNSDSKGIVDEFVYKYDEVLNLVGINKKRRNMDSENGLYTYSYDKLSRLVDVHKDGKALRKYTYDAFGNRLSFMNFEKKTSNYYEYNDNNQLKHKITTEDGIDLEHEYNYSYDKRGNLSQIVEDNVIKHQYLYGSLNRLERVIDQSGNRSDYVYNGLGHRVGKKSVINGKSISSNWIIDLTREYNNLLQKTENNMMQQYLWDENLVTVENIEFDETKSLDRYLCLNDPMGTPIRLFDTNYDNVETYSFDEFGNNTYNKNSSLQPFGFTGYQYDRLAETYYAQAREYRANDGIFAGEDNIKGTAIMPMTMNTYVYTVQNPLSSTDKTGYWCGWDDLAAMGAGAISGVGYTFVGDMIHSVQHGKLELSSWQDYTGAAVGGAIGAEVTLYAGPVAGNAVNCGVTTFASNELKVATNAKDKKDQATILKETARDSIWGTFTAGVGDKIKVSKISKGTEKLEKKLAEKVGFSGSKVEKMLQKGMDQDEANGIFREWTKKDISLLKGLVSKEARKANKEELKIIVELAKSEYKGNAKNYFLYMLKSGLKDNVSVRSIAYRLIQENSYNKFLEDKCIVK</sequence>
<dbReference type="RefSeq" id="WP_074719208.1">
    <property type="nucleotide sequence ID" value="NZ_FNPG01000040.1"/>
</dbReference>
<feature type="domain" description="Teneurin-like YD-shell" evidence="3">
    <location>
        <begin position="452"/>
        <end position="569"/>
    </location>
</feature>
<evidence type="ECO:0000256" key="1">
    <source>
        <dbReference type="ARBA" id="ARBA00022737"/>
    </source>
</evidence>
<dbReference type="STRING" id="1122142.SAMN02910414_02408"/>
<dbReference type="EMBL" id="FNPG01000040">
    <property type="protein sequence ID" value="SDY80235.1"/>
    <property type="molecule type" value="Genomic_DNA"/>
</dbReference>
<evidence type="ECO:0000313" key="5">
    <source>
        <dbReference type="Proteomes" id="UP000183918"/>
    </source>
</evidence>
<dbReference type="Pfam" id="PF05593">
    <property type="entry name" value="RHS_repeat"/>
    <property type="match status" value="2"/>
</dbReference>
<dbReference type="InterPro" id="IPR006530">
    <property type="entry name" value="YD"/>
</dbReference>
<dbReference type="NCBIfam" id="TIGR01643">
    <property type="entry name" value="YD_repeat_2x"/>
    <property type="match status" value="6"/>
</dbReference>
<evidence type="ECO:0000313" key="4">
    <source>
        <dbReference type="EMBL" id="SDY80235.1"/>
    </source>
</evidence>
<feature type="domain" description="Teneurin-like YD-shell" evidence="3">
    <location>
        <begin position="767"/>
        <end position="928"/>
    </location>
</feature>
<evidence type="ECO:0000259" key="2">
    <source>
        <dbReference type="Pfam" id="PF20148"/>
    </source>
</evidence>
<feature type="domain" description="Teneurin-like YD-shell" evidence="3">
    <location>
        <begin position="961"/>
        <end position="1074"/>
    </location>
</feature>
<proteinExistence type="predicted"/>